<keyword evidence="4" id="KW-1185">Reference proteome</keyword>
<proteinExistence type="predicted"/>
<dbReference type="EMBL" id="BAABHS010000001">
    <property type="protein sequence ID" value="GAA4944780.1"/>
    <property type="molecule type" value="Genomic_DNA"/>
</dbReference>
<feature type="region of interest" description="Disordered" evidence="1">
    <location>
        <begin position="1"/>
        <end position="33"/>
    </location>
</feature>
<evidence type="ECO:0000313" key="4">
    <source>
        <dbReference type="Proteomes" id="UP001500466"/>
    </source>
</evidence>
<evidence type="ECO:0000256" key="1">
    <source>
        <dbReference type="SAM" id="MobiDB-lite"/>
    </source>
</evidence>
<reference evidence="4" key="1">
    <citation type="journal article" date="2019" name="Int. J. Syst. Evol. Microbiol.">
        <title>The Global Catalogue of Microorganisms (GCM) 10K type strain sequencing project: providing services to taxonomists for standard genome sequencing and annotation.</title>
        <authorList>
            <consortium name="The Broad Institute Genomics Platform"/>
            <consortium name="The Broad Institute Genome Sequencing Center for Infectious Disease"/>
            <person name="Wu L."/>
            <person name="Ma J."/>
        </authorList>
    </citation>
    <scope>NUCLEOTIDE SEQUENCE [LARGE SCALE GENOMIC DNA]</scope>
    <source>
        <strain evidence="4">JCM 17986</strain>
    </source>
</reference>
<dbReference type="InterPro" id="IPR050464">
    <property type="entry name" value="Zeta_carotene_desat/Oxidored"/>
</dbReference>
<dbReference type="InterPro" id="IPR002937">
    <property type="entry name" value="Amino_oxidase"/>
</dbReference>
<dbReference type="PROSITE" id="PS51318">
    <property type="entry name" value="TAT"/>
    <property type="match status" value="1"/>
</dbReference>
<protein>
    <submittedName>
        <fullName evidence="3">FAD-dependent oxidoreductase</fullName>
    </submittedName>
</protein>
<evidence type="ECO:0000313" key="3">
    <source>
        <dbReference type="EMBL" id="GAA4944780.1"/>
    </source>
</evidence>
<sequence length="625" mass="67199">MSTHEKHLPHSAALPAEPEPRPVEPSRDQAAPPSRRAFVTGALGAGALGAGVLAAGVTAGAAPAFGASLVSSSPGKRVAVLGGGMAGLTAAHELAERGFQVTVYERKSLGGKARSIPVPGTAAGGRRDLPGEHGFRFFPGFYRNVPDSMRRIPFPGNANGVWDNLVSAPQAIFAQAGRPDMHLTLPNGIENITPEALRDALIAAASVASQVPLWEVAFWAEKMVVFLTSGDLRRRKQWEYMPYSEYLQADKMSAGYRNILIKSFTSTLVAAKETVASTRTITMMVEIFLWTMLGRGNDGAPDRVLNGPTSEVWVEPWHQLLTSLGVTFNVGWTVTGLDYAGGKITGARVTDPLGNAGVVDADYYVLAVPVERAVPLMSPAMIAADPALGRLRRLQTDWMNGLMLYLKQKTPITHGHMAFMDSPWAVTGLTQGQFWRNDFPSTYGDGTVRDVLSLDLSDWDAPGLLYGVSARKCTPRQIVDEVLAQVRANLDNGATILPDSLVHSWFLDPGIIGSGTPAVANDEPLLVNTIGSWDDRPDAVTRIPNLFLGGDYVRVSVNLATMEGANESGRRAANGVLQASGSSATPAGIFELYQEPALKGFRDADDWRYRLGLPNAFDVIKPYWP</sequence>
<name>A0ABP9GLR7_9ACTN</name>
<dbReference type="RefSeq" id="WP_345673132.1">
    <property type="nucleotide sequence ID" value="NZ_BAABHS010000001.1"/>
</dbReference>
<organism evidence="3 4">
    <name type="scientific">Yinghuangia aomiensis</name>
    <dbReference type="NCBI Taxonomy" id="676205"/>
    <lineage>
        <taxon>Bacteria</taxon>
        <taxon>Bacillati</taxon>
        <taxon>Actinomycetota</taxon>
        <taxon>Actinomycetes</taxon>
        <taxon>Kitasatosporales</taxon>
        <taxon>Streptomycetaceae</taxon>
        <taxon>Yinghuangia</taxon>
    </lineage>
</organism>
<evidence type="ECO:0000259" key="2">
    <source>
        <dbReference type="Pfam" id="PF01593"/>
    </source>
</evidence>
<comment type="caution">
    <text evidence="3">The sequence shown here is derived from an EMBL/GenBank/DDBJ whole genome shotgun (WGS) entry which is preliminary data.</text>
</comment>
<dbReference type="PANTHER" id="PTHR42923">
    <property type="entry name" value="PROTOPORPHYRINOGEN OXIDASE"/>
    <property type="match status" value="1"/>
</dbReference>
<dbReference type="InterPro" id="IPR006311">
    <property type="entry name" value="TAT_signal"/>
</dbReference>
<dbReference type="Proteomes" id="UP001500466">
    <property type="component" value="Unassembled WGS sequence"/>
</dbReference>
<feature type="compositionally biased region" description="Basic and acidic residues" evidence="1">
    <location>
        <begin position="18"/>
        <end position="27"/>
    </location>
</feature>
<gene>
    <name evidence="3" type="ORF">GCM10023205_00470</name>
</gene>
<feature type="domain" description="Amine oxidase" evidence="2">
    <location>
        <begin position="85"/>
        <end position="577"/>
    </location>
</feature>
<dbReference type="SUPFAM" id="SSF51905">
    <property type="entry name" value="FAD/NAD(P)-binding domain"/>
    <property type="match status" value="1"/>
</dbReference>
<accession>A0ABP9GLR7</accession>
<dbReference type="PANTHER" id="PTHR42923:SF46">
    <property type="entry name" value="AMINE OXIDASE"/>
    <property type="match status" value="1"/>
</dbReference>
<dbReference type="InterPro" id="IPR036188">
    <property type="entry name" value="FAD/NAD-bd_sf"/>
</dbReference>
<dbReference type="Pfam" id="PF01593">
    <property type="entry name" value="Amino_oxidase"/>
    <property type="match status" value="1"/>
</dbReference>
<dbReference type="Gene3D" id="3.50.50.60">
    <property type="entry name" value="FAD/NAD(P)-binding domain"/>
    <property type="match status" value="1"/>
</dbReference>